<dbReference type="Proteomes" id="UP000261660">
    <property type="component" value="Unplaced"/>
</dbReference>
<reference evidence="4" key="2">
    <citation type="submission" date="2025-09" db="UniProtKB">
        <authorList>
            <consortium name="Ensembl"/>
        </authorList>
    </citation>
    <scope>IDENTIFICATION</scope>
</reference>
<feature type="chain" id="PRO_5018707504" description="C-type lectin domain-containing protein" evidence="2">
    <location>
        <begin position="26"/>
        <end position="231"/>
    </location>
</feature>
<feature type="domain" description="C-type lectin" evidence="3">
    <location>
        <begin position="137"/>
        <end position="224"/>
    </location>
</feature>
<dbReference type="AlphaFoldDB" id="A0A3Q3G879"/>
<dbReference type="STRING" id="56723.ENSLBEP00000027769"/>
<dbReference type="InterPro" id="IPR016187">
    <property type="entry name" value="CTDL_fold"/>
</dbReference>
<organism evidence="4 5">
    <name type="scientific">Labrus bergylta</name>
    <name type="common">ballan wrasse</name>
    <dbReference type="NCBI Taxonomy" id="56723"/>
    <lineage>
        <taxon>Eukaryota</taxon>
        <taxon>Metazoa</taxon>
        <taxon>Chordata</taxon>
        <taxon>Craniata</taxon>
        <taxon>Vertebrata</taxon>
        <taxon>Euteleostomi</taxon>
        <taxon>Actinopterygii</taxon>
        <taxon>Neopterygii</taxon>
        <taxon>Teleostei</taxon>
        <taxon>Neoteleostei</taxon>
        <taxon>Acanthomorphata</taxon>
        <taxon>Eupercaria</taxon>
        <taxon>Labriformes</taxon>
        <taxon>Labridae</taxon>
        <taxon>Labrus</taxon>
    </lineage>
</organism>
<dbReference type="PROSITE" id="PS00615">
    <property type="entry name" value="C_TYPE_LECTIN_1"/>
    <property type="match status" value="1"/>
</dbReference>
<dbReference type="GeneTree" id="ENSGT00940000163460"/>
<accession>A0A3Q3G879</accession>
<evidence type="ECO:0000313" key="5">
    <source>
        <dbReference type="Proteomes" id="UP000261660"/>
    </source>
</evidence>
<dbReference type="SMART" id="SM00034">
    <property type="entry name" value="CLECT"/>
    <property type="match status" value="1"/>
</dbReference>
<dbReference type="InterPro" id="IPR018378">
    <property type="entry name" value="C-type_lectin_CS"/>
</dbReference>
<dbReference type="PANTHER" id="PTHR45784">
    <property type="entry name" value="C-TYPE LECTIN DOMAIN FAMILY 20 MEMBER A-RELATED"/>
    <property type="match status" value="1"/>
</dbReference>
<sequence length="231" mass="27083">MTSSFNSLCMLIFYFTLAILLQASAQHRMYVHVPIRMTWDDAQKYCRANHTDLAVFGNQTEYEALENPCRLDKRCWIGLHRDDTNAAVWNWANGEEVSFTSWATNEPNDLWRNEDCIVMTNKGWFDVSCSYKFESLCSEDDLILVKEEKTWEEALEHYLIQNAQTEEVWIGLHFLAGNWLWVNGFPLEEQLLVCPKPKMNCGTMSKTGSRLFRDCSERRNFFCLSKNKLLF</sequence>
<evidence type="ECO:0000259" key="3">
    <source>
        <dbReference type="PROSITE" id="PS50041"/>
    </source>
</evidence>
<reference evidence="4" key="1">
    <citation type="submission" date="2025-08" db="UniProtKB">
        <authorList>
            <consortium name="Ensembl"/>
        </authorList>
    </citation>
    <scope>IDENTIFICATION</scope>
</reference>
<dbReference type="SUPFAM" id="SSF56436">
    <property type="entry name" value="C-type lectin-like"/>
    <property type="match status" value="2"/>
</dbReference>
<keyword evidence="1" id="KW-1015">Disulfide bond</keyword>
<dbReference type="InterPro" id="IPR016186">
    <property type="entry name" value="C-type_lectin-like/link_sf"/>
</dbReference>
<evidence type="ECO:0000256" key="1">
    <source>
        <dbReference type="ARBA" id="ARBA00023157"/>
    </source>
</evidence>
<feature type="domain" description="C-type lectin" evidence="3">
    <location>
        <begin position="25"/>
        <end position="138"/>
    </location>
</feature>
<dbReference type="Ensembl" id="ENSLBET00000029094.1">
    <property type="protein sequence ID" value="ENSLBEP00000027769.1"/>
    <property type="gene ID" value="ENSLBEG00000021065.1"/>
</dbReference>
<keyword evidence="2" id="KW-0732">Signal</keyword>
<dbReference type="PANTHER" id="PTHR45784:SF8">
    <property type="entry name" value="C-TYPE MANNOSE RECEPTOR 2-RELATED"/>
    <property type="match status" value="1"/>
</dbReference>
<dbReference type="InParanoid" id="A0A3Q3G879"/>
<dbReference type="PROSITE" id="PS50041">
    <property type="entry name" value="C_TYPE_LECTIN_2"/>
    <property type="match status" value="2"/>
</dbReference>
<dbReference type="Gene3D" id="3.10.100.10">
    <property type="entry name" value="Mannose-Binding Protein A, subunit A"/>
    <property type="match status" value="2"/>
</dbReference>
<feature type="signal peptide" evidence="2">
    <location>
        <begin position="1"/>
        <end position="25"/>
    </location>
</feature>
<evidence type="ECO:0000256" key="2">
    <source>
        <dbReference type="SAM" id="SignalP"/>
    </source>
</evidence>
<name>A0A3Q3G879_9LABR</name>
<protein>
    <recommendedName>
        <fullName evidence="3">C-type lectin domain-containing protein</fullName>
    </recommendedName>
</protein>
<keyword evidence="5" id="KW-1185">Reference proteome</keyword>
<dbReference type="Pfam" id="PF00059">
    <property type="entry name" value="Lectin_C"/>
    <property type="match status" value="1"/>
</dbReference>
<dbReference type="InterPro" id="IPR001304">
    <property type="entry name" value="C-type_lectin-like"/>
</dbReference>
<evidence type="ECO:0000313" key="4">
    <source>
        <dbReference type="Ensembl" id="ENSLBEP00000027769.1"/>
    </source>
</evidence>
<proteinExistence type="predicted"/>